<proteinExistence type="predicted"/>
<name>A0ABS0TCL9_9FLAO</name>
<protein>
    <submittedName>
        <fullName evidence="1">Uncharacterized protein</fullName>
    </submittedName>
</protein>
<reference evidence="1 2" key="1">
    <citation type="submission" date="2020-12" db="EMBL/GenBank/DDBJ databases">
        <title>Salegentibacter orientalis sp. nov., isolated from costal sediment.</title>
        <authorList>
            <person name="Lian F.-B."/>
        </authorList>
    </citation>
    <scope>NUCLEOTIDE SEQUENCE [LARGE SCALE GENOMIC DNA]</scope>
    <source>
        <strain evidence="1 2">F60176</strain>
    </source>
</reference>
<evidence type="ECO:0000313" key="2">
    <source>
        <dbReference type="Proteomes" id="UP000635665"/>
    </source>
</evidence>
<keyword evidence="2" id="KW-1185">Reference proteome</keyword>
<organism evidence="1 2">
    <name type="scientific">Salegentibacter maritimus</name>
    <dbReference type="NCBI Taxonomy" id="2794347"/>
    <lineage>
        <taxon>Bacteria</taxon>
        <taxon>Pseudomonadati</taxon>
        <taxon>Bacteroidota</taxon>
        <taxon>Flavobacteriia</taxon>
        <taxon>Flavobacteriales</taxon>
        <taxon>Flavobacteriaceae</taxon>
        <taxon>Salegentibacter</taxon>
    </lineage>
</organism>
<accession>A0ABS0TCL9</accession>
<dbReference type="Proteomes" id="UP000635665">
    <property type="component" value="Unassembled WGS sequence"/>
</dbReference>
<gene>
    <name evidence="1" type="ORF">I6U50_02020</name>
</gene>
<sequence length="145" mass="16163">MPLLTTTGEGTIGCLIKGKPFKPGGSQLGGPTQQAFYQYVENGFHFGLSGDNKSSNTSINIVLRNIEIEENKVYSLDVAESDLNYGESNYNSTFFQTSEIYTGEILFTNFDDLNGIVSGTFWFDALSEDGEVVEIREGRFDMKYY</sequence>
<dbReference type="EMBL" id="JAEHNY010000002">
    <property type="protein sequence ID" value="MBI6118791.1"/>
    <property type="molecule type" value="Genomic_DNA"/>
</dbReference>
<comment type="caution">
    <text evidence="1">The sequence shown here is derived from an EMBL/GenBank/DDBJ whole genome shotgun (WGS) entry which is preliminary data.</text>
</comment>
<evidence type="ECO:0000313" key="1">
    <source>
        <dbReference type="EMBL" id="MBI6118791.1"/>
    </source>
</evidence>